<dbReference type="Pfam" id="PF04403">
    <property type="entry name" value="PqiA"/>
    <property type="match status" value="1"/>
</dbReference>
<gene>
    <name evidence="2" type="ORF">JM93_03171</name>
</gene>
<keyword evidence="1" id="KW-0812">Transmembrane</keyword>
<feature type="transmembrane region" description="Helical" evidence="1">
    <location>
        <begin position="108"/>
        <end position="134"/>
    </location>
</feature>
<name>A0A562SUX2_9HYPH</name>
<keyword evidence="1" id="KW-0472">Membrane</keyword>
<feature type="transmembrane region" description="Helical" evidence="1">
    <location>
        <begin position="62"/>
        <end position="82"/>
    </location>
</feature>
<protein>
    <submittedName>
        <fullName evidence="2">Paraquat-inducible protein A</fullName>
    </submittedName>
</protein>
<dbReference type="EMBL" id="VLLF01000007">
    <property type="protein sequence ID" value="TWI84834.1"/>
    <property type="molecule type" value="Genomic_DNA"/>
</dbReference>
<dbReference type="AlphaFoldDB" id="A0A562SUX2"/>
<keyword evidence="1" id="KW-1133">Transmembrane helix</keyword>
<sequence length="218" mass="24282">MSEFHAENPLPQSADDLNAQYIACPHCDSLYVRPRLSENEKLECTRCHSIIMTNKVRSSERTLAAMIGALILYGVAVSFPFLSMERSGLENKISVIDCISVLWTNQMYLLSIALALLIVVLPVSRILLLVQVVGTIRVNGRAGWRNARALRWAQFLEPWSMAEIFMIGVIVSLVKVGKMANITVGPSFIALTVLIVLLTWTSTAMCRSTTWAALERKQ</sequence>
<dbReference type="InterPro" id="IPR007498">
    <property type="entry name" value="PqiA-like"/>
</dbReference>
<reference evidence="2 3" key="1">
    <citation type="submission" date="2019-07" db="EMBL/GenBank/DDBJ databases">
        <title>Genomic Encyclopedia of Archaeal and Bacterial Type Strains, Phase II (KMG-II): from individual species to whole genera.</title>
        <authorList>
            <person name="Goeker M."/>
        </authorList>
    </citation>
    <scope>NUCLEOTIDE SEQUENCE [LARGE SCALE GENOMIC DNA]</scope>
    <source>
        <strain evidence="2 3">ATCC BAA-252</strain>
    </source>
</reference>
<dbReference type="Proteomes" id="UP000320593">
    <property type="component" value="Unassembled WGS sequence"/>
</dbReference>
<organism evidence="2 3">
    <name type="scientific">Roseibium hamelinense</name>
    <dbReference type="NCBI Taxonomy" id="150831"/>
    <lineage>
        <taxon>Bacteria</taxon>
        <taxon>Pseudomonadati</taxon>
        <taxon>Pseudomonadota</taxon>
        <taxon>Alphaproteobacteria</taxon>
        <taxon>Hyphomicrobiales</taxon>
        <taxon>Stappiaceae</taxon>
        <taxon>Roseibium</taxon>
    </lineage>
</organism>
<dbReference type="OrthoDB" id="5291921at2"/>
<keyword evidence="3" id="KW-1185">Reference proteome</keyword>
<feature type="transmembrane region" description="Helical" evidence="1">
    <location>
        <begin position="155"/>
        <end position="174"/>
    </location>
</feature>
<evidence type="ECO:0000256" key="1">
    <source>
        <dbReference type="SAM" id="Phobius"/>
    </source>
</evidence>
<accession>A0A562SUX2</accession>
<proteinExistence type="predicted"/>
<evidence type="ECO:0000313" key="2">
    <source>
        <dbReference type="EMBL" id="TWI84834.1"/>
    </source>
</evidence>
<comment type="caution">
    <text evidence="2">The sequence shown here is derived from an EMBL/GenBank/DDBJ whole genome shotgun (WGS) entry which is preliminary data.</text>
</comment>
<evidence type="ECO:0000313" key="3">
    <source>
        <dbReference type="Proteomes" id="UP000320593"/>
    </source>
</evidence>
<feature type="transmembrane region" description="Helical" evidence="1">
    <location>
        <begin position="180"/>
        <end position="200"/>
    </location>
</feature>